<sequence length="98" mass="10235">MTEPGQEELSEPGADLIVGEAARRGLGSRPGLRRLAAISWSAFLGASCMLPVWLLVGDDCLHTPIAFSRVGGAFAICFLLALIPAGAMALLECRPRGA</sequence>
<gene>
    <name evidence="2" type="ORF">SAMN04488038_10194</name>
</gene>
<evidence type="ECO:0000313" key="2">
    <source>
        <dbReference type="EMBL" id="SEP65507.1"/>
    </source>
</evidence>
<dbReference type="RefSeq" id="WP_093280598.1">
    <property type="nucleotide sequence ID" value="NZ_FOFS01000001.1"/>
</dbReference>
<organism evidence="2 3">
    <name type="scientific">Solimonas aquatica</name>
    <dbReference type="NCBI Taxonomy" id="489703"/>
    <lineage>
        <taxon>Bacteria</taxon>
        <taxon>Pseudomonadati</taxon>
        <taxon>Pseudomonadota</taxon>
        <taxon>Gammaproteobacteria</taxon>
        <taxon>Nevskiales</taxon>
        <taxon>Nevskiaceae</taxon>
        <taxon>Solimonas</taxon>
    </lineage>
</organism>
<dbReference type="EMBL" id="FOFS01000001">
    <property type="protein sequence ID" value="SEP65507.1"/>
    <property type="molecule type" value="Genomic_DNA"/>
</dbReference>
<protein>
    <submittedName>
        <fullName evidence="2">Uncharacterized protein</fullName>
    </submittedName>
</protein>
<reference evidence="2 3" key="1">
    <citation type="submission" date="2016-10" db="EMBL/GenBank/DDBJ databases">
        <authorList>
            <person name="de Groot N.N."/>
        </authorList>
    </citation>
    <scope>NUCLEOTIDE SEQUENCE [LARGE SCALE GENOMIC DNA]</scope>
    <source>
        <strain evidence="2 3">DSM 25927</strain>
    </source>
</reference>
<name>A0A1H8ZMI2_9GAMM</name>
<feature type="transmembrane region" description="Helical" evidence="1">
    <location>
        <begin position="35"/>
        <end position="54"/>
    </location>
</feature>
<evidence type="ECO:0000256" key="1">
    <source>
        <dbReference type="SAM" id="Phobius"/>
    </source>
</evidence>
<evidence type="ECO:0000313" key="3">
    <source>
        <dbReference type="Proteomes" id="UP000199233"/>
    </source>
</evidence>
<dbReference type="Proteomes" id="UP000199233">
    <property type="component" value="Unassembled WGS sequence"/>
</dbReference>
<proteinExistence type="predicted"/>
<dbReference type="STRING" id="489703.SAMN04488038_10194"/>
<keyword evidence="3" id="KW-1185">Reference proteome</keyword>
<keyword evidence="1" id="KW-0812">Transmembrane</keyword>
<feature type="transmembrane region" description="Helical" evidence="1">
    <location>
        <begin position="66"/>
        <end position="91"/>
    </location>
</feature>
<accession>A0A1H8ZMI2</accession>
<keyword evidence="1" id="KW-1133">Transmembrane helix</keyword>
<keyword evidence="1" id="KW-0472">Membrane</keyword>
<dbReference type="AlphaFoldDB" id="A0A1H8ZMI2"/>